<dbReference type="HOGENOM" id="CLU_179078_0_0_9"/>
<dbReference type="KEGG" id="oih:OB3162"/>
<organism evidence="1 2">
    <name type="scientific">Oceanobacillus iheyensis (strain DSM 14371 / CIP 107618 / JCM 11309 / KCTC 3954 / HTE831)</name>
    <dbReference type="NCBI Taxonomy" id="221109"/>
    <lineage>
        <taxon>Bacteria</taxon>
        <taxon>Bacillati</taxon>
        <taxon>Bacillota</taxon>
        <taxon>Bacilli</taxon>
        <taxon>Bacillales</taxon>
        <taxon>Bacillaceae</taxon>
        <taxon>Oceanobacillus</taxon>
    </lineage>
</organism>
<proteinExistence type="predicted"/>
<protein>
    <submittedName>
        <fullName evidence="1">Hypothetical conserved protein</fullName>
    </submittedName>
</protein>
<dbReference type="OrthoDB" id="2360753at2"/>
<reference evidence="1 2" key="2">
    <citation type="journal article" date="2002" name="Nucleic Acids Res.">
        <title>Genome sequence of Oceanobacillus iheyensis isolated from the Iheya Ridge and its unexpected adaptive capabilities to extreme environments.</title>
        <authorList>
            <person name="Takami H."/>
            <person name="Takaki Y."/>
            <person name="Uchiyama I."/>
        </authorList>
    </citation>
    <scope>NUCLEOTIDE SEQUENCE [LARGE SCALE GENOMIC DNA]</scope>
    <source>
        <strain evidence="2">DSM 14371 / CIP 107618 / JCM 11309 / KCTC 3954 / HTE831</strain>
    </source>
</reference>
<dbReference type="RefSeq" id="WP_011067559.1">
    <property type="nucleotide sequence ID" value="NC_004193.1"/>
</dbReference>
<dbReference type="Pfam" id="PF10850">
    <property type="entry name" value="DUF2653"/>
    <property type="match status" value="1"/>
</dbReference>
<dbReference type="AlphaFoldDB" id="Q8ELQ7"/>
<dbReference type="Proteomes" id="UP000000822">
    <property type="component" value="Chromosome"/>
</dbReference>
<dbReference type="InterPro" id="IPR020516">
    <property type="entry name" value="Uncharacterised_YxcD"/>
</dbReference>
<name>Q8ELQ7_OCEIH</name>
<keyword evidence="2" id="KW-1185">Reference proteome</keyword>
<reference evidence="1 2" key="1">
    <citation type="journal article" date="2001" name="FEMS Microbiol. Lett.">
        <title>Oceanobacillus iheyensis gen. nov., sp. nov., a deep-sea extremely halotolerant and alkaliphilic species isolated from a depth of 1050 m on the Iheya Ridge.</title>
        <authorList>
            <person name="Lu J."/>
            <person name="Nogi Y."/>
            <person name="Takami H."/>
        </authorList>
    </citation>
    <scope>NUCLEOTIDE SEQUENCE [LARGE SCALE GENOMIC DNA]</scope>
    <source>
        <strain evidence="2">DSM 14371 / CIP 107618 / JCM 11309 / KCTC 3954 / HTE831</strain>
    </source>
</reference>
<dbReference type="EMBL" id="BA000028">
    <property type="protein sequence ID" value="BAC15118.1"/>
    <property type="molecule type" value="Genomic_DNA"/>
</dbReference>
<evidence type="ECO:0000313" key="1">
    <source>
        <dbReference type="EMBL" id="BAC15118.1"/>
    </source>
</evidence>
<gene>
    <name evidence="1" type="ordered locus">OB3162</name>
</gene>
<dbReference type="eggNOG" id="ENOG5033181">
    <property type="taxonomic scope" value="Bacteria"/>
</dbReference>
<sequence>MTKLIIPEEDIILAVCIYIARQREIEPAEVEVELFYDDYSGFSAEITTVFGKQEIVTKHIISALREWIKENLHANPYAGLKLDLNRTNGIYARLRSEDE</sequence>
<accession>Q8ELQ7</accession>
<evidence type="ECO:0000313" key="2">
    <source>
        <dbReference type="Proteomes" id="UP000000822"/>
    </source>
</evidence>